<sequence>MNKRIAVSVFFATLLYQFIDAGAELFLPFYDRSGIIAALLFWLIPAGTAFILVFRANRKRPLDSRRRKRMYLSTILGTGVGQFLSIVILLPTPALPDMTFVGGIMIAGLTAAYVSFATYGGMNVVRPASDEKMVSYPFAVIIAGMLFVVAVGEAYESEPYYIMAVGEALAGVWFLIVARKLKQNKEDNNEKVSSTA</sequence>
<feature type="transmembrane region" description="Helical" evidence="1">
    <location>
        <begin position="75"/>
        <end position="94"/>
    </location>
</feature>
<feature type="transmembrane region" description="Helical" evidence="1">
    <location>
        <begin position="160"/>
        <end position="178"/>
    </location>
</feature>
<keyword evidence="1" id="KW-0812">Transmembrane</keyword>
<feature type="transmembrane region" description="Helical" evidence="1">
    <location>
        <begin position="134"/>
        <end position="154"/>
    </location>
</feature>
<dbReference type="EMBL" id="JBHSDJ010000113">
    <property type="protein sequence ID" value="MFC4248079.1"/>
    <property type="molecule type" value="Genomic_DNA"/>
</dbReference>
<gene>
    <name evidence="2" type="ORF">ACFOZ7_14205</name>
</gene>
<dbReference type="Proteomes" id="UP001595821">
    <property type="component" value="Unassembled WGS sequence"/>
</dbReference>
<accession>A0ABD5P218</accession>
<evidence type="ECO:0000313" key="3">
    <source>
        <dbReference type="Proteomes" id="UP001595821"/>
    </source>
</evidence>
<keyword evidence="1" id="KW-0472">Membrane</keyword>
<keyword evidence="1" id="KW-1133">Transmembrane helix</keyword>
<dbReference type="SUPFAM" id="SSF103473">
    <property type="entry name" value="MFS general substrate transporter"/>
    <property type="match status" value="1"/>
</dbReference>
<protein>
    <submittedName>
        <fullName evidence="2">Uncharacterized protein</fullName>
    </submittedName>
</protein>
<dbReference type="GeneID" id="71856641"/>
<feature type="transmembrane region" description="Helical" evidence="1">
    <location>
        <begin position="100"/>
        <end position="122"/>
    </location>
</feature>
<feature type="transmembrane region" description="Helical" evidence="1">
    <location>
        <begin position="33"/>
        <end position="54"/>
    </location>
</feature>
<name>A0ABD5P218_9EURY</name>
<reference evidence="2 3" key="1">
    <citation type="journal article" date="2014" name="Int. J. Syst. Evol. Microbiol.">
        <title>Complete genome sequence of Corynebacterium casei LMG S-19264T (=DSM 44701T), isolated from a smear-ripened cheese.</title>
        <authorList>
            <consortium name="US DOE Joint Genome Institute (JGI-PGF)"/>
            <person name="Walter F."/>
            <person name="Albersmeier A."/>
            <person name="Kalinowski J."/>
            <person name="Ruckert C."/>
        </authorList>
    </citation>
    <scope>NUCLEOTIDE SEQUENCE [LARGE SCALE GENOMIC DNA]</scope>
    <source>
        <strain evidence="2 3">IBRC-M 10912</strain>
    </source>
</reference>
<dbReference type="AlphaFoldDB" id="A0ABD5P218"/>
<evidence type="ECO:0000313" key="2">
    <source>
        <dbReference type="EMBL" id="MFC4248079.1"/>
    </source>
</evidence>
<dbReference type="InterPro" id="IPR036259">
    <property type="entry name" value="MFS_trans_sf"/>
</dbReference>
<proteinExistence type="predicted"/>
<organism evidence="2 3">
    <name type="scientific">Natribaculum luteum</name>
    <dbReference type="NCBI Taxonomy" id="1586232"/>
    <lineage>
        <taxon>Archaea</taxon>
        <taxon>Methanobacteriati</taxon>
        <taxon>Methanobacteriota</taxon>
        <taxon>Stenosarchaea group</taxon>
        <taxon>Halobacteria</taxon>
        <taxon>Halobacteriales</taxon>
        <taxon>Natrialbaceae</taxon>
        <taxon>Natribaculum</taxon>
    </lineage>
</organism>
<comment type="caution">
    <text evidence="2">The sequence shown here is derived from an EMBL/GenBank/DDBJ whole genome shotgun (WGS) entry which is preliminary data.</text>
</comment>
<evidence type="ECO:0000256" key="1">
    <source>
        <dbReference type="SAM" id="Phobius"/>
    </source>
</evidence>
<dbReference type="RefSeq" id="WP_246976802.1">
    <property type="nucleotide sequence ID" value="NZ_CP095399.1"/>
</dbReference>